<name>A0A2S5DI15_9NEIS</name>
<gene>
    <name evidence="8" type="ORF">C2I19_07180</name>
</gene>
<dbReference type="AlphaFoldDB" id="A0A2S5DI15"/>
<dbReference type="PANTHER" id="PTHR35093:SF8">
    <property type="entry name" value="OUTER MEMBRANE PROTEIN NMB0088-RELATED"/>
    <property type="match status" value="1"/>
</dbReference>
<evidence type="ECO:0000256" key="5">
    <source>
        <dbReference type="ARBA" id="ARBA00022729"/>
    </source>
</evidence>
<evidence type="ECO:0008006" key="10">
    <source>
        <dbReference type="Google" id="ProtNLM"/>
    </source>
</evidence>
<dbReference type="GO" id="GO:0015483">
    <property type="term" value="F:long-chain fatty acid transporting porin activity"/>
    <property type="evidence" value="ECO:0007669"/>
    <property type="project" value="TreeGrafter"/>
</dbReference>
<dbReference type="Pfam" id="PF03349">
    <property type="entry name" value="Toluene_X"/>
    <property type="match status" value="1"/>
</dbReference>
<evidence type="ECO:0000256" key="4">
    <source>
        <dbReference type="ARBA" id="ARBA00022692"/>
    </source>
</evidence>
<dbReference type="Proteomes" id="UP000237082">
    <property type="component" value="Unassembled WGS sequence"/>
</dbReference>
<dbReference type="PANTHER" id="PTHR35093">
    <property type="entry name" value="OUTER MEMBRANE PROTEIN NMB0088-RELATED"/>
    <property type="match status" value="1"/>
</dbReference>
<comment type="caution">
    <text evidence="8">The sequence shown here is derived from an EMBL/GenBank/DDBJ whole genome shotgun (WGS) entry which is preliminary data.</text>
</comment>
<keyword evidence="3" id="KW-1134">Transmembrane beta strand</keyword>
<comment type="subcellular location">
    <subcellularLocation>
        <location evidence="1">Cell outer membrane</location>
        <topology evidence="1">Multi-pass membrane protein</topology>
    </subcellularLocation>
</comment>
<dbReference type="SUPFAM" id="SSF56935">
    <property type="entry name" value="Porins"/>
    <property type="match status" value="1"/>
</dbReference>
<accession>A0A2S5DI15</accession>
<dbReference type="InterPro" id="IPR005017">
    <property type="entry name" value="OMPP1/FadL/TodX"/>
</dbReference>
<keyword evidence="4" id="KW-0812">Transmembrane</keyword>
<proteinExistence type="inferred from homology"/>
<comment type="similarity">
    <text evidence="2">Belongs to the OmpP1/FadL family.</text>
</comment>
<keyword evidence="6" id="KW-0472">Membrane</keyword>
<evidence type="ECO:0000313" key="8">
    <source>
        <dbReference type="EMBL" id="POZ62720.1"/>
    </source>
</evidence>
<keyword evidence="7" id="KW-0998">Cell outer membrane</keyword>
<evidence type="ECO:0000256" key="2">
    <source>
        <dbReference type="ARBA" id="ARBA00008163"/>
    </source>
</evidence>
<keyword evidence="5" id="KW-0732">Signal</keyword>
<keyword evidence="9" id="KW-1185">Reference proteome</keyword>
<dbReference type="EMBL" id="PQWB01000025">
    <property type="protein sequence ID" value="POZ62720.1"/>
    <property type="molecule type" value="Genomic_DNA"/>
</dbReference>
<reference evidence="9" key="1">
    <citation type="submission" date="2018-02" db="EMBL/GenBank/DDBJ databases">
        <authorList>
            <person name="O'Hara-Hanley K."/>
            <person name="Soby S."/>
        </authorList>
    </citation>
    <scope>NUCLEOTIDE SEQUENCE [LARGE SCALE GENOMIC DNA]</scope>
    <source>
        <strain evidence="9">MWU14-2602</strain>
    </source>
</reference>
<evidence type="ECO:0000256" key="1">
    <source>
        <dbReference type="ARBA" id="ARBA00004571"/>
    </source>
</evidence>
<evidence type="ECO:0000256" key="6">
    <source>
        <dbReference type="ARBA" id="ARBA00023136"/>
    </source>
</evidence>
<sequence>MQALSIYHACVAARPAGRQEERSRNMIAMPFSPRPAQLLSLSIAALFAAAPAAQAAGFQLTEQSVAGMGRAYAGAGVAGDDLSAAFYNPAGMTLLSGTRVQGGFTYAEIDAPFSGSNTTVSANPVTGKPLGKTTASAVDNGRAPGEMIPNAYFTRQINNQWYVGLGLTTPFGLGARYSDNWGGRDNGISSSIMTLDINPSLAYKLDDRWSFGGGLSAQYAKADLKKGAFLPGATGELHADSWGFGYNLGVMYSYSADTRVGLSYRSKIHHDAKGDYTNAGFADLPLAPGLALPLSKLNGTYAGSADVTAPESLLLSGYSKLNSKFAVGATARWTRWSRFDQLVVKGSPAFTYPAGFPGVGGKTVDTTTVIDNHWKNSWMFSVGGDYFYSDALTLRSGLGYETTPVPNAQHRNAMIPDANRVWLTLGAGYQISKQASIDVSYAYLRAVGDTKIDNTSKSPFGTSSHLQGEYSSITGHLLGAQLQYRF</sequence>
<dbReference type="Gene3D" id="2.40.160.60">
    <property type="entry name" value="Outer membrane protein transport protein (OMPP1/FadL/TodX)"/>
    <property type="match status" value="1"/>
</dbReference>
<evidence type="ECO:0000256" key="3">
    <source>
        <dbReference type="ARBA" id="ARBA00022452"/>
    </source>
</evidence>
<dbReference type="GO" id="GO:0009279">
    <property type="term" value="C:cell outer membrane"/>
    <property type="evidence" value="ECO:0007669"/>
    <property type="project" value="UniProtKB-SubCell"/>
</dbReference>
<evidence type="ECO:0000256" key="7">
    <source>
        <dbReference type="ARBA" id="ARBA00023237"/>
    </source>
</evidence>
<organism evidence="8 9">
    <name type="scientific">Chromobacterium alticapitis</name>
    <dbReference type="NCBI Taxonomy" id="2073169"/>
    <lineage>
        <taxon>Bacteria</taxon>
        <taxon>Pseudomonadati</taxon>
        <taxon>Pseudomonadota</taxon>
        <taxon>Betaproteobacteria</taxon>
        <taxon>Neisseriales</taxon>
        <taxon>Chromobacteriaceae</taxon>
        <taxon>Chromobacterium</taxon>
    </lineage>
</organism>
<evidence type="ECO:0000313" key="9">
    <source>
        <dbReference type="Proteomes" id="UP000237082"/>
    </source>
</evidence>
<protein>
    <recommendedName>
        <fullName evidence="10">Long-chain fatty acid transporter</fullName>
    </recommendedName>
</protein>